<dbReference type="PANTHER" id="PTHR21461">
    <property type="entry name" value="GLYCOSYLTRANSFERASE FAMILY 92 PROTEIN"/>
    <property type="match status" value="1"/>
</dbReference>
<dbReference type="GO" id="GO:0016757">
    <property type="term" value="F:glycosyltransferase activity"/>
    <property type="evidence" value="ECO:0007669"/>
    <property type="project" value="TreeGrafter"/>
</dbReference>
<dbReference type="PANTHER" id="PTHR21461:SF69">
    <property type="entry name" value="GLYCOSYLTRANSFERASE FAMILY 92 PROTEIN"/>
    <property type="match status" value="1"/>
</dbReference>
<evidence type="ECO:0000256" key="3">
    <source>
        <dbReference type="ARBA" id="ARBA00022989"/>
    </source>
</evidence>
<evidence type="ECO:0000256" key="2">
    <source>
        <dbReference type="ARBA" id="ARBA00022692"/>
    </source>
</evidence>
<protein>
    <submittedName>
        <fullName evidence="4">Glycosyltransferase family 2 protein</fullName>
    </submittedName>
</protein>
<comment type="subcellular location">
    <subcellularLocation>
        <location evidence="1">Membrane</location>
        <topology evidence="1">Single-pass membrane protein</topology>
    </subcellularLocation>
</comment>
<comment type="caution">
    <text evidence="4">The sequence shown here is derived from an EMBL/GenBank/DDBJ whole genome shotgun (WGS) entry which is preliminary data.</text>
</comment>
<proteinExistence type="predicted"/>
<sequence>MRLLLHIGPDRRETPALRTGLRNQRDALAKRGVLVPTDTQEDLAERLLMAVLDPDHVDPMRFETGCVAPARQKLQRDALLTEVQGEISAHRPDTLILIAEPLGTALHRATERERLRTLLEEISTDIRIIAHLTDPTTMVLRHFAWQVMNGRSTPLDRDLALAAQTDWWQTCVDAMPRSEPELGCFEEIEGAPFWLDAAAFLRFWQEGFGIGSVQMERVAPGAFTADRMAEGLSRNLGLGDLPRFDATTDSGSEPSAAGLARARQMNALFRKVLASGKRVIPRALWREFLSEVQVKGPPIDPAPLEHCLGHLAGRTSPTAPNRVSWEEADPLFGFRASQYLLAFMYRIDKATRLAKRSDPQSHHPQITPHVTAILPPKAVANLAKLQGSPLAPHDHIGNCAEAEPLPPYDPVPPRADLPGTSGRIIVACMKNEAPYILEWIAYHRAIGIDGFLIYTNDCSDGTTELLERLQEMGLIQHRRNDDWKGKSPQQHALNRALKEDILRQAEWIVHIDVDEFINVRTGNGTLDDFFAVVPDASNIAMTWRLFGHNGVTGIADDFVIAQFDTCAPKYCPKPHTAWGFKTMFRNIGAYGKLSCHRPNKLDVAWQNRVKWVNGSGQDMTAEVCQNGWRNSRKSIGYDLLQLNHYALRSADSFLVKRQRGRALHVDRSIGLNYWIRMDWSDVRDVTIQRNIPRVKAEYDRLLTDPVLCDIHNRGLAWHRTKAAELREIEEFRALYDQVRQIRLNGTERAAYALALDTDS</sequence>
<dbReference type="AlphaFoldDB" id="A0A8J7LX83"/>
<keyword evidence="2" id="KW-0812">Transmembrane</keyword>
<dbReference type="RefSeq" id="WP_199026174.1">
    <property type="nucleotide sequence ID" value="NZ_JAELVR010000012.1"/>
</dbReference>
<keyword evidence="5" id="KW-1185">Reference proteome</keyword>
<organism evidence="4 5">
    <name type="scientific">Sedimentitalea arenosa</name>
    <dbReference type="NCBI Taxonomy" id="2798803"/>
    <lineage>
        <taxon>Bacteria</taxon>
        <taxon>Pseudomonadati</taxon>
        <taxon>Pseudomonadota</taxon>
        <taxon>Alphaproteobacteria</taxon>
        <taxon>Rhodobacterales</taxon>
        <taxon>Paracoccaceae</taxon>
        <taxon>Sedimentitalea</taxon>
    </lineage>
</organism>
<dbReference type="EMBL" id="JAELVR010000012">
    <property type="protein sequence ID" value="MBJ6373311.1"/>
    <property type="molecule type" value="Genomic_DNA"/>
</dbReference>
<dbReference type="GO" id="GO:0016020">
    <property type="term" value="C:membrane"/>
    <property type="evidence" value="ECO:0007669"/>
    <property type="project" value="UniProtKB-SubCell"/>
</dbReference>
<keyword evidence="3" id="KW-0472">Membrane</keyword>
<dbReference type="SUPFAM" id="SSF53448">
    <property type="entry name" value="Nucleotide-diphospho-sugar transferases"/>
    <property type="match status" value="1"/>
</dbReference>
<reference evidence="4" key="1">
    <citation type="submission" date="2020-12" db="EMBL/GenBank/DDBJ databases">
        <title>Sedimentitalea sp. nov., isolated from sand in Incheon.</title>
        <authorList>
            <person name="Kim W."/>
        </authorList>
    </citation>
    <scope>NUCLEOTIDE SEQUENCE</scope>
    <source>
        <strain evidence="4">CAU 1593</strain>
    </source>
</reference>
<dbReference type="InterPro" id="IPR029044">
    <property type="entry name" value="Nucleotide-diphossugar_trans"/>
</dbReference>
<accession>A0A8J7LX83</accession>
<name>A0A8J7LX83_9RHOB</name>
<evidence type="ECO:0000313" key="5">
    <source>
        <dbReference type="Proteomes" id="UP000619079"/>
    </source>
</evidence>
<evidence type="ECO:0000256" key="1">
    <source>
        <dbReference type="ARBA" id="ARBA00004167"/>
    </source>
</evidence>
<gene>
    <name evidence="4" type="ORF">JF290_17425</name>
</gene>
<keyword evidence="3" id="KW-1133">Transmembrane helix</keyword>
<dbReference type="Pfam" id="PF13704">
    <property type="entry name" value="Glyco_tranf_2_4"/>
    <property type="match status" value="1"/>
</dbReference>
<dbReference type="GO" id="GO:0005737">
    <property type="term" value="C:cytoplasm"/>
    <property type="evidence" value="ECO:0007669"/>
    <property type="project" value="TreeGrafter"/>
</dbReference>
<evidence type="ECO:0000313" key="4">
    <source>
        <dbReference type="EMBL" id="MBJ6373311.1"/>
    </source>
</evidence>
<dbReference type="Proteomes" id="UP000619079">
    <property type="component" value="Unassembled WGS sequence"/>
</dbReference>